<reference evidence="1 2" key="1">
    <citation type="submission" date="2019-06" db="EMBL/GenBank/DDBJ databases">
        <title>Genome Sequence of the Brown Rot Fungal Pathogen Monilinia fructicola.</title>
        <authorList>
            <person name="De Miccolis Angelini R.M."/>
            <person name="Landi L."/>
            <person name="Abate D."/>
            <person name="Pollastro S."/>
            <person name="Romanazzi G."/>
            <person name="Faretra F."/>
        </authorList>
    </citation>
    <scope>NUCLEOTIDE SEQUENCE [LARGE SCALE GENOMIC DNA]</scope>
    <source>
        <strain evidence="1 2">Mfrc123</strain>
    </source>
</reference>
<dbReference type="Proteomes" id="UP000322873">
    <property type="component" value="Unassembled WGS sequence"/>
</dbReference>
<sequence length="69" mass="7593">MPTDAVALTGYTTYPILPQTLIQLVKDIVDSNHNSVPAKHHGSKHCHFMPFDATLIYTHALIHSLSPVS</sequence>
<accession>A0A5M9K5F5</accession>
<dbReference type="EMBL" id="VICG01000002">
    <property type="protein sequence ID" value="KAA8575386.1"/>
    <property type="molecule type" value="Genomic_DNA"/>
</dbReference>
<organism evidence="1 2">
    <name type="scientific">Monilinia fructicola</name>
    <name type="common">Brown rot fungus</name>
    <name type="synonym">Ciboria fructicola</name>
    <dbReference type="NCBI Taxonomy" id="38448"/>
    <lineage>
        <taxon>Eukaryota</taxon>
        <taxon>Fungi</taxon>
        <taxon>Dikarya</taxon>
        <taxon>Ascomycota</taxon>
        <taxon>Pezizomycotina</taxon>
        <taxon>Leotiomycetes</taxon>
        <taxon>Helotiales</taxon>
        <taxon>Sclerotiniaceae</taxon>
        <taxon>Monilinia</taxon>
    </lineage>
</organism>
<keyword evidence="2" id="KW-1185">Reference proteome</keyword>
<protein>
    <submittedName>
        <fullName evidence="1">Uncharacterized protein</fullName>
    </submittedName>
</protein>
<gene>
    <name evidence="1" type="ORF">EYC84_004555</name>
</gene>
<evidence type="ECO:0000313" key="2">
    <source>
        <dbReference type="Proteomes" id="UP000322873"/>
    </source>
</evidence>
<evidence type="ECO:0000313" key="1">
    <source>
        <dbReference type="EMBL" id="KAA8575386.1"/>
    </source>
</evidence>
<proteinExistence type="predicted"/>
<comment type="caution">
    <text evidence="1">The sequence shown here is derived from an EMBL/GenBank/DDBJ whole genome shotgun (WGS) entry which is preliminary data.</text>
</comment>
<name>A0A5M9K5F5_MONFR</name>
<dbReference type="AlphaFoldDB" id="A0A5M9K5F5"/>